<keyword evidence="3" id="KW-1185">Reference proteome</keyword>
<dbReference type="InterPro" id="IPR000182">
    <property type="entry name" value="GNAT_dom"/>
</dbReference>
<protein>
    <submittedName>
        <fullName evidence="2">GCN5-related N-acetyltransferase</fullName>
    </submittedName>
</protein>
<name>A0A127V6T6_9SPHI</name>
<evidence type="ECO:0000259" key="1">
    <source>
        <dbReference type="PROSITE" id="PS51186"/>
    </source>
</evidence>
<dbReference type="AlphaFoldDB" id="A0A127V6T6"/>
<dbReference type="KEGG" id="pcm:AY601_0020"/>
<dbReference type="Gene3D" id="3.40.630.30">
    <property type="match status" value="1"/>
</dbReference>
<dbReference type="Pfam" id="PF13673">
    <property type="entry name" value="Acetyltransf_10"/>
    <property type="match status" value="1"/>
</dbReference>
<gene>
    <name evidence="2" type="ORF">AY601_0020</name>
</gene>
<dbReference type="InterPro" id="IPR016181">
    <property type="entry name" value="Acyl_CoA_acyltransferase"/>
</dbReference>
<evidence type="ECO:0000313" key="3">
    <source>
        <dbReference type="Proteomes" id="UP000071561"/>
    </source>
</evidence>
<proteinExistence type="predicted"/>
<dbReference type="Proteomes" id="UP000071561">
    <property type="component" value="Chromosome"/>
</dbReference>
<feature type="domain" description="N-acetyltransferase" evidence="1">
    <location>
        <begin position="1"/>
        <end position="143"/>
    </location>
</feature>
<keyword evidence="2" id="KW-0808">Transferase</keyword>
<dbReference type="RefSeq" id="WP_068394996.1">
    <property type="nucleotide sequence ID" value="NZ_CP014504.1"/>
</dbReference>
<organism evidence="2 3">
    <name type="scientific">Pedobacter cryoconitis</name>
    <dbReference type="NCBI Taxonomy" id="188932"/>
    <lineage>
        <taxon>Bacteria</taxon>
        <taxon>Pseudomonadati</taxon>
        <taxon>Bacteroidota</taxon>
        <taxon>Sphingobacteriia</taxon>
        <taxon>Sphingobacteriales</taxon>
        <taxon>Sphingobacteriaceae</taxon>
        <taxon>Pedobacter</taxon>
    </lineage>
</organism>
<dbReference type="OrthoDB" id="2352823at2"/>
<dbReference type="EMBL" id="CP014504">
    <property type="protein sequence ID" value="AMP96993.1"/>
    <property type="molecule type" value="Genomic_DNA"/>
</dbReference>
<reference evidence="2 3" key="1">
    <citation type="submission" date="2016-03" db="EMBL/GenBank/DDBJ databases">
        <title>Complete genome sequence of Pedobacter cryoconitis PAMC 27485.</title>
        <authorList>
            <person name="Lee J."/>
            <person name="Kim O.-S."/>
        </authorList>
    </citation>
    <scope>NUCLEOTIDE SEQUENCE [LARGE SCALE GENOMIC DNA]</scope>
    <source>
        <strain evidence="2 3">PAMC 27485</strain>
    </source>
</reference>
<dbReference type="SUPFAM" id="SSF55729">
    <property type="entry name" value="Acyl-CoA N-acyltransferases (Nat)"/>
    <property type="match status" value="1"/>
</dbReference>
<evidence type="ECO:0000313" key="2">
    <source>
        <dbReference type="EMBL" id="AMP96993.1"/>
    </source>
</evidence>
<dbReference type="PROSITE" id="PS51186">
    <property type="entry name" value="GNAT"/>
    <property type="match status" value="1"/>
</dbReference>
<dbReference type="CDD" id="cd04301">
    <property type="entry name" value="NAT_SF"/>
    <property type="match status" value="1"/>
</dbReference>
<dbReference type="PATRIC" id="fig|188932.3.peg.18"/>
<accession>A0A127V6T6</accession>
<dbReference type="GO" id="GO:0016747">
    <property type="term" value="F:acyltransferase activity, transferring groups other than amino-acyl groups"/>
    <property type="evidence" value="ECO:0007669"/>
    <property type="project" value="InterPro"/>
</dbReference>
<sequence length="145" mass="16048">MIRRISPAETLHLRSTVLWGNRPLADCGLATDAIDNGFHLGCFEEDKLVSIGTFIPENYKEKGDGGFRLRAMATDPAYTGRGFGAALINFAINELRSVHASYIWCNARTVAVGFYSRLGFEVISEEFEIPGVGPHFDMFSQIAEK</sequence>